<evidence type="ECO:0000313" key="6">
    <source>
        <dbReference type="EMBL" id="KAL2784760.1"/>
    </source>
</evidence>
<keyword evidence="7" id="KW-1185">Reference proteome</keyword>
<proteinExistence type="predicted"/>
<dbReference type="PROSITE" id="PS50082">
    <property type="entry name" value="WD_REPEATS_2"/>
    <property type="match status" value="5"/>
</dbReference>
<dbReference type="InterPro" id="IPR024977">
    <property type="entry name" value="Apc4-like_WD40_dom"/>
</dbReference>
<dbReference type="Pfam" id="PF12894">
    <property type="entry name" value="ANAPC4_WD40"/>
    <property type="match status" value="1"/>
</dbReference>
<dbReference type="InterPro" id="IPR027417">
    <property type="entry name" value="P-loop_NTPase"/>
</dbReference>
<feature type="repeat" description="WD" evidence="3">
    <location>
        <begin position="1186"/>
        <end position="1217"/>
    </location>
</feature>
<dbReference type="InterPro" id="IPR020472">
    <property type="entry name" value="WD40_PAC1"/>
</dbReference>
<feature type="repeat" description="WD" evidence="3">
    <location>
        <begin position="1264"/>
        <end position="1304"/>
    </location>
</feature>
<organism evidence="6 7">
    <name type="scientific">Aspergillus keveii</name>
    <dbReference type="NCBI Taxonomy" id="714993"/>
    <lineage>
        <taxon>Eukaryota</taxon>
        <taxon>Fungi</taxon>
        <taxon>Dikarya</taxon>
        <taxon>Ascomycota</taxon>
        <taxon>Pezizomycotina</taxon>
        <taxon>Eurotiomycetes</taxon>
        <taxon>Eurotiomycetidae</taxon>
        <taxon>Eurotiales</taxon>
        <taxon>Aspergillaceae</taxon>
        <taxon>Aspergillus</taxon>
        <taxon>Aspergillus subgen. Nidulantes</taxon>
    </lineage>
</organism>
<feature type="domain" description="Anaphase-promoting complex subunit 4-like WD40" evidence="4">
    <location>
        <begin position="993"/>
        <end position="1036"/>
    </location>
</feature>
<dbReference type="Gene3D" id="3.40.50.1580">
    <property type="entry name" value="Nucleoside phosphorylase domain"/>
    <property type="match status" value="1"/>
</dbReference>
<evidence type="ECO:0000256" key="3">
    <source>
        <dbReference type="PROSITE-ProRule" id="PRU00221"/>
    </source>
</evidence>
<evidence type="ECO:0000256" key="2">
    <source>
        <dbReference type="ARBA" id="ARBA00022737"/>
    </source>
</evidence>
<dbReference type="EMBL" id="JBFTWV010000168">
    <property type="protein sequence ID" value="KAL2784760.1"/>
    <property type="molecule type" value="Genomic_DNA"/>
</dbReference>
<dbReference type="Proteomes" id="UP001610563">
    <property type="component" value="Unassembled WGS sequence"/>
</dbReference>
<feature type="repeat" description="WD" evidence="3">
    <location>
        <begin position="1231"/>
        <end position="1263"/>
    </location>
</feature>
<evidence type="ECO:0000259" key="5">
    <source>
        <dbReference type="Pfam" id="PF24883"/>
    </source>
</evidence>
<feature type="repeat" description="WD" evidence="3">
    <location>
        <begin position="909"/>
        <end position="950"/>
    </location>
</feature>
<keyword evidence="1 3" id="KW-0853">WD repeat</keyword>
<dbReference type="InterPro" id="IPR011047">
    <property type="entry name" value="Quinoprotein_ADH-like_sf"/>
</dbReference>
<dbReference type="PROSITE" id="PS50294">
    <property type="entry name" value="WD_REPEATS_REGION"/>
    <property type="match status" value="3"/>
</dbReference>
<dbReference type="Gene3D" id="3.40.50.300">
    <property type="entry name" value="P-loop containing nucleotide triphosphate hydrolases"/>
    <property type="match status" value="1"/>
</dbReference>
<keyword evidence="2" id="KW-0677">Repeat</keyword>
<dbReference type="SMART" id="SM00320">
    <property type="entry name" value="WD40"/>
    <property type="match status" value="10"/>
</dbReference>
<evidence type="ECO:0000256" key="1">
    <source>
        <dbReference type="ARBA" id="ARBA00022574"/>
    </source>
</evidence>
<comment type="caution">
    <text evidence="6">The sequence shown here is derived from an EMBL/GenBank/DDBJ whole genome shotgun (WGS) entry which is preliminary data.</text>
</comment>
<dbReference type="InterPro" id="IPR056884">
    <property type="entry name" value="NPHP3-like_N"/>
</dbReference>
<dbReference type="Pfam" id="PF24883">
    <property type="entry name" value="NPHP3_N"/>
    <property type="match status" value="1"/>
</dbReference>
<dbReference type="SUPFAM" id="SSF50978">
    <property type="entry name" value="WD40 repeat-like"/>
    <property type="match status" value="1"/>
</dbReference>
<dbReference type="PANTHER" id="PTHR19879">
    <property type="entry name" value="TRANSCRIPTION INITIATION FACTOR TFIID"/>
    <property type="match status" value="1"/>
</dbReference>
<dbReference type="PRINTS" id="PR00320">
    <property type="entry name" value="GPROTEINBRPT"/>
</dbReference>
<gene>
    <name evidence="6" type="ORF">BJX66DRAFT_348038</name>
</gene>
<dbReference type="InterPro" id="IPR015943">
    <property type="entry name" value="WD40/YVTN_repeat-like_dom_sf"/>
</dbReference>
<dbReference type="CDD" id="cd00200">
    <property type="entry name" value="WD40"/>
    <property type="match status" value="1"/>
</dbReference>
<accession>A0ABR4FND7</accession>
<feature type="repeat" description="WD" evidence="3">
    <location>
        <begin position="1088"/>
        <end position="1120"/>
    </location>
</feature>
<dbReference type="SUPFAM" id="SSF52540">
    <property type="entry name" value="P-loop containing nucleoside triphosphate hydrolases"/>
    <property type="match status" value="1"/>
</dbReference>
<name>A0ABR4FND7_9EURO</name>
<evidence type="ECO:0000313" key="7">
    <source>
        <dbReference type="Proteomes" id="UP001610563"/>
    </source>
</evidence>
<dbReference type="Pfam" id="PF00400">
    <property type="entry name" value="WD40"/>
    <property type="match status" value="8"/>
</dbReference>
<feature type="domain" description="Nephrocystin 3-like N-terminal" evidence="5">
    <location>
        <begin position="351"/>
        <end position="516"/>
    </location>
</feature>
<dbReference type="PANTHER" id="PTHR19879:SF9">
    <property type="entry name" value="TRANSCRIPTION INITIATION FACTOR TFIID SUBUNIT 5"/>
    <property type="match status" value="1"/>
</dbReference>
<sequence>MSDPNRYTVGWICALETEYVAARAFLNGKHGLPAALSPNDNNHYTLGEIGGHNVVIAVLPDGKYGTSSAASVARDMVHSFPNIRFGLMVGIGGGVPSAKHDIRLGDIVVSSARNGRGGLLQYDFGKDLQGQEFQRTGVLNEPPPILRTAVSGLRAQYEEAGHQLKESIQAVLESNKRLNRKHAQPSSDTDRLCESFFVHPDPQKECGEVYEEDDPAIHYGLIASGNRLAADQDVLCFEMEAAGLMNHFPCLNKEWQGYAAMVAAAYARDLLCEIVPQRVNAERKASEVLEEMRTSLNTISGNVDNIHSVTTASAKKIEDVAQSIDLKELPIAEGAEFGTYMDQHEDECLPGTREDLLEKIEDWATLPEGKCIFWLNGLAGTGKSTISRTVAKRFQQRKLLGGSFFFKRGEGDRGNAARFFPTIARQLFNKVPELRPAILQAIKDNQGISMKPYKEQFEQLIYQPLSLVQLQGSPLVIVVDALDECEGENDIQIILQQLPRAHEARSGSLRFFITSRPELPIRLGFQAAENTYQDLVLHEIPAPVIERDISLFLEKKLVKIRQQRALCPNWPGKANSRALLAMSIPLFIFAATICRLFEDYNLDPERCLTEILQYENDESRLERTYLPVLNRVVSRYDGNRRLQVVQDVREVLGTIILLENPLSVASLSSLMGLTTRSIGARISSLHSVLNIPDDERLPVRIFHLSFRDFLVDPHTREKTSLWIDEKEMNVKLSSYCLSVMRSLLKKNICNLQNHGMERKDIDPQRINHHLPSELRYACRYWIHHVSRSKNPVSQVDYILAFLEVHFLHWVEVMSILGIVSEVIGGIASLKSALPDDNDLRIPGFLNDAKRFILKNSHIADIAPLQIYASGLLFAPKTAIVRARFERELPGWIHQCPTADERWGPHLQTLEGHSDKLDSVAFSPNSKLLASGASDGTIKLWDPATGMLRHTMEGQGHNYYSVIFSPDGQHLASATHYNIELWDPATGVFKRTLFQQHGIRSIAYSPDGRLLACGTSHGTITILDSVTGTLEHTVQGHELPMRALKDILGALGVEQSVVAFSPCGQFLASFFQNSIEVWDIITSELTSVLEGHSKWVTSVAFSSDGQLLASGAEDDTISVWDPAIYMLSNSQGTRQNSVQSVVFSPDGRLLASSSEFECTVKVWDPDTGTLKHTMNELNNDMESPAPLVFSFDNQILAAGSDRGAIRLWDLTTGRLKNTLKVPRMMPRRQTDSITISYNGQLIASGSGDNTVDIWDFATGTHRRSLRGHTTRIKSIEFSPNGQTLASGSRDKIKLWDAMTGALKHNLEGHMMTGILAFSLDGQLLASAYETQIKVWDPVTGALKHSLQHISLSQFSKEFAYLATRIEIFAANNWQGGLLPGFLRSINKPSLQDNRWVTLRGERKLWLPSDYTPSCSTVRDGAIAIGCGNGRVHVNIFSL</sequence>
<dbReference type="InterPro" id="IPR001680">
    <property type="entry name" value="WD40_rpt"/>
</dbReference>
<dbReference type="InterPro" id="IPR036322">
    <property type="entry name" value="WD40_repeat_dom_sf"/>
</dbReference>
<protein>
    <submittedName>
        <fullName evidence="6">Wd40 protein</fullName>
    </submittedName>
</protein>
<reference evidence="6 7" key="1">
    <citation type="submission" date="2024-07" db="EMBL/GenBank/DDBJ databases">
        <title>Section-level genome sequencing and comparative genomics of Aspergillus sections Usti and Cavernicolus.</title>
        <authorList>
            <consortium name="Lawrence Berkeley National Laboratory"/>
            <person name="Nybo J.L."/>
            <person name="Vesth T.C."/>
            <person name="Theobald S."/>
            <person name="Frisvad J.C."/>
            <person name="Larsen T.O."/>
            <person name="Kjaerboelling I."/>
            <person name="Rothschild-Mancinelli K."/>
            <person name="Lyhne E.K."/>
            <person name="Kogle M.E."/>
            <person name="Barry K."/>
            <person name="Clum A."/>
            <person name="Na H."/>
            <person name="Ledsgaard L."/>
            <person name="Lin J."/>
            <person name="Lipzen A."/>
            <person name="Kuo A."/>
            <person name="Riley R."/>
            <person name="Mondo S."/>
            <person name="Labutti K."/>
            <person name="Haridas S."/>
            <person name="Pangalinan J."/>
            <person name="Salamov A.A."/>
            <person name="Simmons B.A."/>
            <person name="Magnuson J.K."/>
            <person name="Chen J."/>
            <person name="Drula E."/>
            <person name="Henrissat B."/>
            <person name="Wiebenga A."/>
            <person name="Lubbers R.J."/>
            <person name="Gomes A.C."/>
            <person name="Makela M.R."/>
            <person name="Stajich J."/>
            <person name="Grigoriev I.V."/>
            <person name="Mortensen U.H."/>
            <person name="De Vries R.P."/>
            <person name="Baker S.E."/>
            <person name="Andersen M.R."/>
        </authorList>
    </citation>
    <scope>NUCLEOTIDE SEQUENCE [LARGE SCALE GENOMIC DNA]</scope>
    <source>
        <strain evidence="6 7">CBS 209.92</strain>
    </source>
</reference>
<dbReference type="SUPFAM" id="SSF50998">
    <property type="entry name" value="Quinoprotein alcohol dehydrogenase-like"/>
    <property type="match status" value="1"/>
</dbReference>
<dbReference type="InterPro" id="IPR035994">
    <property type="entry name" value="Nucleoside_phosphorylase_sf"/>
</dbReference>
<dbReference type="SUPFAM" id="SSF53167">
    <property type="entry name" value="Purine and uridine phosphorylases"/>
    <property type="match status" value="1"/>
</dbReference>
<dbReference type="Gene3D" id="2.130.10.10">
    <property type="entry name" value="YVTN repeat-like/Quinoprotein amine dehydrogenase"/>
    <property type="match status" value="3"/>
</dbReference>
<evidence type="ECO:0000259" key="4">
    <source>
        <dbReference type="Pfam" id="PF12894"/>
    </source>
</evidence>